<keyword evidence="3" id="KW-1185">Reference proteome</keyword>
<feature type="non-terminal residue" evidence="2">
    <location>
        <position position="1"/>
    </location>
</feature>
<dbReference type="Proteomes" id="UP001432027">
    <property type="component" value="Unassembled WGS sequence"/>
</dbReference>
<sequence length="120" mass="12880">PPPDYQGQSIIQAGQGTVMAARHKKYGSQGRTYSSPSGAFGIADRTIPSKNIYTRPSATTSLNRPWTQAAAQRGTVLEGLPPPPALSKLPPTGDSSSRRIETAIRYAQSRRTNEVPTRSS</sequence>
<comment type="caution">
    <text evidence="2">The sequence shown here is derived from an EMBL/GenBank/DDBJ whole genome shotgun (WGS) entry which is preliminary data.</text>
</comment>
<feature type="region of interest" description="Disordered" evidence="1">
    <location>
        <begin position="76"/>
        <end position="99"/>
    </location>
</feature>
<evidence type="ECO:0000256" key="1">
    <source>
        <dbReference type="SAM" id="MobiDB-lite"/>
    </source>
</evidence>
<organism evidence="2 3">
    <name type="scientific">Pristionchus entomophagus</name>
    <dbReference type="NCBI Taxonomy" id="358040"/>
    <lineage>
        <taxon>Eukaryota</taxon>
        <taxon>Metazoa</taxon>
        <taxon>Ecdysozoa</taxon>
        <taxon>Nematoda</taxon>
        <taxon>Chromadorea</taxon>
        <taxon>Rhabditida</taxon>
        <taxon>Rhabditina</taxon>
        <taxon>Diplogasteromorpha</taxon>
        <taxon>Diplogasteroidea</taxon>
        <taxon>Neodiplogasteridae</taxon>
        <taxon>Pristionchus</taxon>
    </lineage>
</organism>
<name>A0AAV5TRG2_9BILA</name>
<protein>
    <submittedName>
        <fullName evidence="2">Uncharacterized protein</fullName>
    </submittedName>
</protein>
<evidence type="ECO:0000313" key="2">
    <source>
        <dbReference type="EMBL" id="GMS96818.1"/>
    </source>
</evidence>
<accession>A0AAV5TRG2</accession>
<dbReference type="EMBL" id="BTSX01000004">
    <property type="protein sequence ID" value="GMS96818.1"/>
    <property type="molecule type" value="Genomic_DNA"/>
</dbReference>
<reference evidence="2" key="1">
    <citation type="submission" date="2023-10" db="EMBL/GenBank/DDBJ databases">
        <title>Genome assembly of Pristionchus species.</title>
        <authorList>
            <person name="Yoshida K."/>
            <person name="Sommer R.J."/>
        </authorList>
    </citation>
    <scope>NUCLEOTIDE SEQUENCE</scope>
    <source>
        <strain evidence="2">RS0144</strain>
    </source>
</reference>
<dbReference type="AlphaFoldDB" id="A0AAV5TRG2"/>
<evidence type="ECO:0000313" key="3">
    <source>
        <dbReference type="Proteomes" id="UP001432027"/>
    </source>
</evidence>
<proteinExistence type="predicted"/>
<gene>
    <name evidence="2" type="ORF">PENTCL1PPCAC_18993</name>
</gene>
<feature type="non-terminal residue" evidence="2">
    <location>
        <position position="120"/>
    </location>
</feature>